<dbReference type="EMBL" id="SNRY01000984">
    <property type="protein sequence ID" value="KAA6334565.1"/>
    <property type="molecule type" value="Genomic_DNA"/>
</dbReference>
<dbReference type="AlphaFoldDB" id="A0A5J4RMF4"/>
<evidence type="ECO:0000313" key="1">
    <source>
        <dbReference type="EMBL" id="KAA6334565.1"/>
    </source>
</evidence>
<protein>
    <submittedName>
        <fullName evidence="1">Uncharacterized protein</fullName>
    </submittedName>
</protein>
<reference evidence="1" key="1">
    <citation type="submission" date="2019-03" db="EMBL/GenBank/DDBJ databases">
        <title>Single cell metagenomics reveals metabolic interactions within the superorganism composed of flagellate Streblomastix strix and complex community of Bacteroidetes bacteria on its surface.</title>
        <authorList>
            <person name="Treitli S.C."/>
            <person name="Kolisko M."/>
            <person name="Husnik F."/>
            <person name="Keeling P."/>
            <person name="Hampl V."/>
        </authorList>
    </citation>
    <scope>NUCLEOTIDE SEQUENCE</scope>
    <source>
        <strain evidence="1">STM</strain>
    </source>
</reference>
<proteinExistence type="predicted"/>
<gene>
    <name evidence="1" type="ORF">EZS27_017125</name>
</gene>
<sequence length="35" mass="3918">MFSLLQSSNIIKTVAKIEKILENIGFHTASFCIYG</sequence>
<organism evidence="1">
    <name type="scientific">termite gut metagenome</name>
    <dbReference type="NCBI Taxonomy" id="433724"/>
    <lineage>
        <taxon>unclassified sequences</taxon>
        <taxon>metagenomes</taxon>
        <taxon>organismal metagenomes</taxon>
    </lineage>
</organism>
<name>A0A5J4RMF4_9ZZZZ</name>
<accession>A0A5J4RMF4</accession>
<comment type="caution">
    <text evidence="1">The sequence shown here is derived from an EMBL/GenBank/DDBJ whole genome shotgun (WGS) entry which is preliminary data.</text>
</comment>